<name>A4X6P6_SALTO</name>
<dbReference type="Gene3D" id="3.90.920.10">
    <property type="entry name" value="DNA primase, PRIM domain"/>
    <property type="match status" value="1"/>
</dbReference>
<evidence type="ECO:0000313" key="3">
    <source>
        <dbReference type="EMBL" id="ABP54546.1"/>
    </source>
</evidence>
<dbReference type="KEGG" id="stp:Strop_2095"/>
<keyword evidence="4" id="KW-1185">Reference proteome</keyword>
<feature type="region of interest" description="Disordered" evidence="1">
    <location>
        <begin position="312"/>
        <end position="360"/>
    </location>
</feature>
<evidence type="ECO:0000256" key="1">
    <source>
        <dbReference type="SAM" id="MobiDB-lite"/>
    </source>
</evidence>
<sequence>MRLAMRVRPYVRPARGYGVGVATPAEQIRVGRRLVRVSSPDKLYFPELGLTKVDVVRYFLAVGDGILRALRDRPTMLERWPRGVFAGAKIATRADNRGDAFYQKRLPAGAPDWVRTAHLTFPSGRSADELAPSELAVVAWAVNLGTLRFHPWPVSRRDVERPDQLRIDLDPLPGVGFDQVVSVAHEVRAFLDELGLVGYPKTTGGRGLHVYLTIEPRWGFGDCRRAVLALGREIERRRPDLVTTTWWREQRDRPVFVDYNQMARDHTMASAYSIRPTPAALVSAPVAWTELDDARPEDFDITTMPTRFAAHGDPHAGLDEQAYSLEPLLELADREELAAPPERSGPPGAGKRRGRGRAPG</sequence>
<dbReference type="PANTHER" id="PTHR42705">
    <property type="entry name" value="BIFUNCTIONAL NON-HOMOLOGOUS END JOINING PROTEIN LIGD"/>
    <property type="match status" value="1"/>
</dbReference>
<dbReference type="Pfam" id="PF21686">
    <property type="entry name" value="LigD_Prim-Pol"/>
    <property type="match status" value="1"/>
</dbReference>
<dbReference type="EMBL" id="CP000667">
    <property type="protein sequence ID" value="ABP54546.1"/>
    <property type="molecule type" value="Genomic_DNA"/>
</dbReference>
<dbReference type="InterPro" id="IPR052171">
    <property type="entry name" value="NHEJ_LigD"/>
</dbReference>
<feature type="compositionally biased region" description="Basic residues" evidence="1">
    <location>
        <begin position="350"/>
        <end position="360"/>
    </location>
</feature>
<dbReference type="AlphaFoldDB" id="A4X6P6"/>
<evidence type="ECO:0000259" key="2">
    <source>
        <dbReference type="Pfam" id="PF21686"/>
    </source>
</evidence>
<proteinExistence type="predicted"/>
<dbReference type="HOGENOM" id="CLU_008325_1_0_11"/>
<feature type="domain" description="DNA ligase D polymerase" evidence="2">
    <location>
        <begin position="51"/>
        <end position="315"/>
    </location>
</feature>
<organism evidence="3 4">
    <name type="scientific">Salinispora tropica (strain ATCC BAA-916 / DSM 44818 / JCM 13857 / NBRC 105044 / CNB-440)</name>
    <dbReference type="NCBI Taxonomy" id="369723"/>
    <lineage>
        <taxon>Bacteria</taxon>
        <taxon>Bacillati</taxon>
        <taxon>Actinomycetota</taxon>
        <taxon>Actinomycetes</taxon>
        <taxon>Micromonosporales</taxon>
        <taxon>Micromonosporaceae</taxon>
        <taxon>Salinispora</taxon>
    </lineage>
</organism>
<dbReference type="PANTHER" id="PTHR42705:SF3">
    <property type="entry name" value="ATP-DEPENDENT DNA LIGASE"/>
    <property type="match status" value="1"/>
</dbReference>
<protein>
    <submittedName>
        <fullName evidence="3">DNA primase, small subunit</fullName>
    </submittedName>
</protein>
<evidence type="ECO:0000313" key="4">
    <source>
        <dbReference type="Proteomes" id="UP000000235"/>
    </source>
</evidence>
<dbReference type="Proteomes" id="UP000000235">
    <property type="component" value="Chromosome"/>
</dbReference>
<dbReference type="eggNOG" id="COG3285">
    <property type="taxonomic scope" value="Bacteria"/>
</dbReference>
<gene>
    <name evidence="3" type="ordered locus">Strop_2095</name>
</gene>
<dbReference type="InterPro" id="IPR014145">
    <property type="entry name" value="LigD_pol_dom"/>
</dbReference>
<dbReference type="STRING" id="369723.Strop_2095"/>
<reference evidence="4" key="1">
    <citation type="journal article" date="2007" name="Proc. Natl. Acad. Sci. U.S.A.">
        <title>Genome sequencing reveals complex secondary metabolome in the marine actinomycete Salinispora tropica.</title>
        <authorList>
            <person name="Udwary D.W."/>
            <person name="Zeigler L."/>
            <person name="Asolkar R.N."/>
            <person name="Singan V."/>
            <person name="Lapidus A."/>
            <person name="Fenical W."/>
            <person name="Jensen P.R."/>
            <person name="Moore B.S."/>
        </authorList>
    </citation>
    <scope>NUCLEOTIDE SEQUENCE [LARGE SCALE GENOMIC DNA]</scope>
    <source>
        <strain evidence="4">ATCC BAA-916 / DSM 44818 / CNB-440</strain>
    </source>
</reference>
<accession>A4X6P6</accession>